<keyword evidence="1" id="KW-0175">Coiled coil</keyword>
<dbReference type="SUPFAM" id="SSF160527">
    <property type="entry name" value="V-type ATPase subunit E-like"/>
    <property type="match status" value="1"/>
</dbReference>
<name>A0ABY7QUR0_9FIRM</name>
<dbReference type="Proteomes" id="UP001210339">
    <property type="component" value="Chromosome"/>
</dbReference>
<feature type="coiled-coil region" evidence="1">
    <location>
        <begin position="13"/>
        <end position="88"/>
    </location>
</feature>
<organism evidence="2 3">
    <name type="scientific">Peptoniphilus equinus</name>
    <dbReference type="NCBI Taxonomy" id="3016343"/>
    <lineage>
        <taxon>Bacteria</taxon>
        <taxon>Bacillati</taxon>
        <taxon>Bacillota</taxon>
        <taxon>Tissierellia</taxon>
        <taxon>Tissierellales</taxon>
        <taxon>Peptoniphilaceae</taxon>
        <taxon>Peptoniphilus</taxon>
    </lineage>
</organism>
<proteinExistence type="predicted"/>
<evidence type="ECO:0000313" key="2">
    <source>
        <dbReference type="EMBL" id="WBW49765.1"/>
    </source>
</evidence>
<gene>
    <name evidence="2" type="ORF">O6R05_07110</name>
</gene>
<accession>A0ABY7QUR0</accession>
<dbReference type="RefSeq" id="WP_271191296.1">
    <property type="nucleotide sequence ID" value="NZ_CP115667.1"/>
</dbReference>
<protein>
    <recommendedName>
        <fullName evidence="4">H+-ATPase subunit E/Vma4</fullName>
    </recommendedName>
</protein>
<reference evidence="2 3" key="1">
    <citation type="submission" date="2023-01" db="EMBL/GenBank/DDBJ databases">
        <authorList>
            <person name="Lee S.H."/>
            <person name="Jung H.S."/>
            <person name="Yun J.U."/>
        </authorList>
    </citation>
    <scope>NUCLEOTIDE SEQUENCE [LARGE SCALE GENOMIC DNA]</scope>
    <source>
        <strain evidence="2 3">CBA3646</strain>
    </source>
</reference>
<evidence type="ECO:0000313" key="3">
    <source>
        <dbReference type="Proteomes" id="UP001210339"/>
    </source>
</evidence>
<evidence type="ECO:0000256" key="1">
    <source>
        <dbReference type="SAM" id="Coils"/>
    </source>
</evidence>
<evidence type="ECO:0008006" key="4">
    <source>
        <dbReference type="Google" id="ProtNLM"/>
    </source>
</evidence>
<sequence length="208" mass="24500">MIYIENKLEMFENVVYKNRVTEYERKKAQWDEEKERIQKDKAAALARETEDMVARRSKLARELGNEDIAKAKERRRVLELQVMDELQEDLIEAVRERVSKWTATENYHAKLIDGIKVTIDHLKPGTYYMGLTGRDMEAYFDEIQTLGRAKQLHFIPVVEEDSIIGGHIVTDEAKTYNLNNDLYTLIEETRYDIGMLLHKLFKKERGND</sequence>
<dbReference type="EMBL" id="CP115667">
    <property type="protein sequence ID" value="WBW49765.1"/>
    <property type="molecule type" value="Genomic_DNA"/>
</dbReference>
<keyword evidence="3" id="KW-1185">Reference proteome</keyword>